<organism evidence="2 3">
    <name type="scientific">Henosepilachna vigintioctopunctata</name>
    <dbReference type="NCBI Taxonomy" id="420089"/>
    <lineage>
        <taxon>Eukaryota</taxon>
        <taxon>Metazoa</taxon>
        <taxon>Ecdysozoa</taxon>
        <taxon>Arthropoda</taxon>
        <taxon>Hexapoda</taxon>
        <taxon>Insecta</taxon>
        <taxon>Pterygota</taxon>
        <taxon>Neoptera</taxon>
        <taxon>Endopterygota</taxon>
        <taxon>Coleoptera</taxon>
        <taxon>Polyphaga</taxon>
        <taxon>Cucujiformia</taxon>
        <taxon>Coccinelloidea</taxon>
        <taxon>Coccinellidae</taxon>
        <taxon>Epilachninae</taxon>
        <taxon>Epilachnini</taxon>
        <taxon>Henosepilachna</taxon>
    </lineage>
</organism>
<evidence type="ECO:0000313" key="3">
    <source>
        <dbReference type="Proteomes" id="UP001431783"/>
    </source>
</evidence>
<sequence>MGWLDGTPSRAIPPPVVPNIASSGGTCFKIAFSTRLSDLVNLGISRPSEIRASFAFLRIPAVPYCGLCPTPQSHEQSVLRFHLVTVRSYLGHLCSPQSKHRPIHSVHNRIGFISHTPVARPTSFGPTSRGIYSPATSGSGS</sequence>
<accession>A0AAW1V2U9</accession>
<dbReference type="Proteomes" id="UP001431783">
    <property type="component" value="Unassembled WGS sequence"/>
</dbReference>
<proteinExistence type="predicted"/>
<dbReference type="EMBL" id="JARQZJ010000099">
    <property type="protein sequence ID" value="KAK9886199.1"/>
    <property type="molecule type" value="Genomic_DNA"/>
</dbReference>
<evidence type="ECO:0000256" key="1">
    <source>
        <dbReference type="SAM" id="MobiDB-lite"/>
    </source>
</evidence>
<evidence type="ECO:0000313" key="2">
    <source>
        <dbReference type="EMBL" id="KAK9886199.1"/>
    </source>
</evidence>
<reference evidence="2 3" key="1">
    <citation type="submission" date="2023-03" db="EMBL/GenBank/DDBJ databases">
        <title>Genome insight into feeding habits of ladybird beetles.</title>
        <authorList>
            <person name="Li H.-S."/>
            <person name="Huang Y.-H."/>
            <person name="Pang H."/>
        </authorList>
    </citation>
    <scope>NUCLEOTIDE SEQUENCE [LARGE SCALE GENOMIC DNA]</scope>
    <source>
        <strain evidence="2">SYSU_2023b</strain>
        <tissue evidence="2">Whole body</tissue>
    </source>
</reference>
<dbReference type="AlphaFoldDB" id="A0AAW1V2U9"/>
<comment type="caution">
    <text evidence="2">The sequence shown here is derived from an EMBL/GenBank/DDBJ whole genome shotgun (WGS) entry which is preliminary data.</text>
</comment>
<feature type="region of interest" description="Disordered" evidence="1">
    <location>
        <begin position="121"/>
        <end position="141"/>
    </location>
</feature>
<gene>
    <name evidence="2" type="ORF">WA026_015718</name>
</gene>
<protein>
    <submittedName>
        <fullName evidence="2">Uncharacterized protein</fullName>
    </submittedName>
</protein>
<name>A0AAW1V2U9_9CUCU</name>
<keyword evidence="3" id="KW-1185">Reference proteome</keyword>